<dbReference type="InterPro" id="IPR015943">
    <property type="entry name" value="WD40/YVTN_repeat-like_dom_sf"/>
</dbReference>
<feature type="region of interest" description="Disordered" evidence="4">
    <location>
        <begin position="227"/>
        <end position="338"/>
    </location>
</feature>
<dbReference type="PROSITE" id="PS50294">
    <property type="entry name" value="WD_REPEATS_REGION"/>
    <property type="match status" value="2"/>
</dbReference>
<dbReference type="InterPro" id="IPR036322">
    <property type="entry name" value="WD40_repeat_dom_sf"/>
</dbReference>
<dbReference type="InterPro" id="IPR001680">
    <property type="entry name" value="WD40_rpt"/>
</dbReference>
<keyword evidence="1 3" id="KW-0853">WD repeat</keyword>
<feature type="compositionally biased region" description="Basic and acidic residues" evidence="4">
    <location>
        <begin position="240"/>
        <end position="249"/>
    </location>
</feature>
<dbReference type="PROSITE" id="PS00678">
    <property type="entry name" value="WD_REPEATS_1"/>
    <property type="match status" value="1"/>
</dbReference>
<dbReference type="SMART" id="SM00320">
    <property type="entry name" value="WD40"/>
    <property type="match status" value="5"/>
</dbReference>
<feature type="repeat" description="WD" evidence="3">
    <location>
        <begin position="24"/>
        <end position="66"/>
    </location>
</feature>
<reference evidence="5 6" key="1">
    <citation type="journal article" date="2021" name="BMC Genomics">
        <title>Datura genome reveals duplications of psychoactive alkaloid biosynthetic genes and high mutation rate following tissue culture.</title>
        <authorList>
            <person name="Rajewski A."/>
            <person name="Carter-House D."/>
            <person name="Stajich J."/>
            <person name="Litt A."/>
        </authorList>
    </citation>
    <scope>NUCLEOTIDE SEQUENCE [LARGE SCALE GENOMIC DNA]</scope>
    <source>
        <strain evidence="5">AR-01</strain>
    </source>
</reference>
<name>A0ABS8VM49_DATST</name>
<keyword evidence="2" id="KW-0677">Repeat</keyword>
<evidence type="ECO:0000256" key="2">
    <source>
        <dbReference type="ARBA" id="ARBA00022737"/>
    </source>
</evidence>
<dbReference type="PROSITE" id="PS50082">
    <property type="entry name" value="WD_REPEATS_2"/>
    <property type="match status" value="3"/>
</dbReference>
<feature type="non-terminal residue" evidence="5">
    <location>
        <position position="1"/>
    </location>
</feature>
<dbReference type="SUPFAM" id="SSF50978">
    <property type="entry name" value="WD40 repeat-like"/>
    <property type="match status" value="1"/>
</dbReference>
<dbReference type="PANTHER" id="PTHR14221:SF41">
    <property type="entry name" value="TRANSDUCIN_WD40 REPEAT-LIKE SUPERFAMILY PROTEIN"/>
    <property type="match status" value="1"/>
</dbReference>
<comment type="caution">
    <text evidence="5">The sequence shown here is derived from an EMBL/GenBank/DDBJ whole genome shotgun (WGS) entry which is preliminary data.</text>
</comment>
<organism evidence="5 6">
    <name type="scientific">Datura stramonium</name>
    <name type="common">Jimsonweed</name>
    <name type="synonym">Common thornapple</name>
    <dbReference type="NCBI Taxonomy" id="4076"/>
    <lineage>
        <taxon>Eukaryota</taxon>
        <taxon>Viridiplantae</taxon>
        <taxon>Streptophyta</taxon>
        <taxon>Embryophyta</taxon>
        <taxon>Tracheophyta</taxon>
        <taxon>Spermatophyta</taxon>
        <taxon>Magnoliopsida</taxon>
        <taxon>eudicotyledons</taxon>
        <taxon>Gunneridae</taxon>
        <taxon>Pentapetalae</taxon>
        <taxon>asterids</taxon>
        <taxon>lamiids</taxon>
        <taxon>Solanales</taxon>
        <taxon>Solanaceae</taxon>
        <taxon>Solanoideae</taxon>
        <taxon>Datureae</taxon>
        <taxon>Datura</taxon>
    </lineage>
</organism>
<dbReference type="InterPro" id="IPR020472">
    <property type="entry name" value="WD40_PAC1"/>
</dbReference>
<protein>
    <recommendedName>
        <fullName evidence="7">WD repeat-containing protein 44</fullName>
    </recommendedName>
</protein>
<evidence type="ECO:0000256" key="4">
    <source>
        <dbReference type="SAM" id="MobiDB-lite"/>
    </source>
</evidence>
<evidence type="ECO:0000313" key="5">
    <source>
        <dbReference type="EMBL" id="MCE0481651.1"/>
    </source>
</evidence>
<feature type="repeat" description="WD" evidence="3">
    <location>
        <begin position="1"/>
        <end position="24"/>
    </location>
</feature>
<proteinExistence type="predicted"/>
<feature type="compositionally biased region" description="Low complexity" evidence="4">
    <location>
        <begin position="308"/>
        <end position="335"/>
    </location>
</feature>
<evidence type="ECO:0000256" key="1">
    <source>
        <dbReference type="ARBA" id="ARBA00022574"/>
    </source>
</evidence>
<dbReference type="InterPro" id="IPR040324">
    <property type="entry name" value="WDR44/Dgr2"/>
</dbReference>
<gene>
    <name evidence="5" type="ORF">HAX54_039541</name>
</gene>
<feature type="repeat" description="WD" evidence="3">
    <location>
        <begin position="168"/>
        <end position="200"/>
    </location>
</feature>
<feature type="compositionally biased region" description="Polar residues" evidence="4">
    <location>
        <begin position="254"/>
        <end position="271"/>
    </location>
</feature>
<evidence type="ECO:0000313" key="6">
    <source>
        <dbReference type="Proteomes" id="UP000823775"/>
    </source>
</evidence>
<dbReference type="Proteomes" id="UP000823775">
    <property type="component" value="Unassembled WGS sequence"/>
</dbReference>
<dbReference type="EMBL" id="JACEIK010005499">
    <property type="protein sequence ID" value="MCE0481651.1"/>
    <property type="molecule type" value="Genomic_DNA"/>
</dbReference>
<sequence>QLLSSSMDKTVRLWDIETQSCLKMFAHNDYVTCIHFNPVDDDHFISGSLDGKVRIWNVSNRKVVDWTDLHEMVTATCYSPDGEGAIIGSHKGSCRMYSTSECKLEQKENFELEPKKKSLAKKVTGFQFAPGNPAEVLVTSADSRVRIFDGSELTHKFRGFRNTSSQISASFSQDGKYILSASEDSQVYIWKREEPKTTSGKSRSVVNVQAYEHFPCKDVSVAIPWPGSIKNQPPLVDQINSKRDSKRFLPPEPTNGSPTREYNSAGANSKRNLPPLPAKKNSAVEKTQTCQDEDSAQDSPTDPGIGASESFSSSSPSIRDGDSPSMSSSSRFDGSNNQGNSVIQSTAWGMVIVTASTGGEIRVYQNFGMPVKASRPTNLF</sequence>
<dbReference type="PRINTS" id="PR00320">
    <property type="entry name" value="GPROTEINBRPT"/>
</dbReference>
<dbReference type="InterPro" id="IPR019775">
    <property type="entry name" value="WD40_repeat_CS"/>
</dbReference>
<evidence type="ECO:0008006" key="7">
    <source>
        <dbReference type="Google" id="ProtNLM"/>
    </source>
</evidence>
<evidence type="ECO:0000256" key="3">
    <source>
        <dbReference type="PROSITE-ProRule" id="PRU00221"/>
    </source>
</evidence>
<accession>A0ABS8VM49</accession>
<dbReference type="Pfam" id="PF00400">
    <property type="entry name" value="WD40"/>
    <property type="match status" value="3"/>
</dbReference>
<keyword evidence="6" id="KW-1185">Reference proteome</keyword>
<dbReference type="Gene3D" id="2.130.10.10">
    <property type="entry name" value="YVTN repeat-like/Quinoprotein amine dehydrogenase"/>
    <property type="match status" value="1"/>
</dbReference>
<dbReference type="PANTHER" id="PTHR14221">
    <property type="entry name" value="WD REPEAT DOMAIN 44"/>
    <property type="match status" value="1"/>
</dbReference>